<gene>
    <name evidence="1" type="ORF">SAV14893_045100</name>
</gene>
<evidence type="ECO:0000313" key="1">
    <source>
        <dbReference type="EMBL" id="GDY65117.1"/>
    </source>
</evidence>
<organism evidence="1 2">
    <name type="scientific">Streptomyces avermitilis</name>
    <dbReference type="NCBI Taxonomy" id="33903"/>
    <lineage>
        <taxon>Bacteria</taxon>
        <taxon>Bacillati</taxon>
        <taxon>Actinomycetota</taxon>
        <taxon>Actinomycetes</taxon>
        <taxon>Kitasatosporales</taxon>
        <taxon>Streptomycetaceae</taxon>
        <taxon>Streptomyces</taxon>
    </lineage>
</organism>
<dbReference type="Proteomes" id="UP000302139">
    <property type="component" value="Unassembled WGS sequence"/>
</dbReference>
<accession>A0A4D4M149</accession>
<name>A0A4D4M149_STRAX</name>
<sequence length="51" mass="5347">MDGDTGTVHGEVVRRGSVVATYYTLNLGAMMSGKAYDIPAEIIAAQTSKIS</sequence>
<reference evidence="1 2" key="1">
    <citation type="submission" date="2019-04" db="EMBL/GenBank/DDBJ databases">
        <title>Draft genome sequences of Streptomyces avermitilis NBRC 14893.</title>
        <authorList>
            <person name="Komaki H."/>
            <person name="Tamura T."/>
            <person name="Hosoyama A."/>
        </authorList>
    </citation>
    <scope>NUCLEOTIDE SEQUENCE [LARGE SCALE GENOMIC DNA]</scope>
    <source>
        <strain evidence="1 2">NBRC 14893</strain>
    </source>
</reference>
<comment type="caution">
    <text evidence="1">The sequence shown here is derived from an EMBL/GenBank/DDBJ whole genome shotgun (WGS) entry which is preliminary data.</text>
</comment>
<evidence type="ECO:0000313" key="2">
    <source>
        <dbReference type="Proteomes" id="UP000302139"/>
    </source>
</evidence>
<proteinExistence type="predicted"/>
<dbReference type="EMBL" id="BJHX01000001">
    <property type="protein sequence ID" value="GDY65117.1"/>
    <property type="molecule type" value="Genomic_DNA"/>
</dbReference>
<dbReference type="AlphaFoldDB" id="A0A4D4M149"/>
<protein>
    <submittedName>
        <fullName evidence="1">Uncharacterized protein</fullName>
    </submittedName>
</protein>